<comment type="caution">
    <text evidence="4">The sequence shown here is derived from an EMBL/GenBank/DDBJ whole genome shotgun (WGS) entry which is preliminary data.</text>
</comment>
<dbReference type="EMBL" id="BMXG01000007">
    <property type="protein sequence ID" value="GHB99351.1"/>
    <property type="molecule type" value="Genomic_DNA"/>
</dbReference>
<feature type="transmembrane region" description="Helical" evidence="2">
    <location>
        <begin position="165"/>
        <end position="192"/>
    </location>
</feature>
<feature type="region of interest" description="Disordered" evidence="1">
    <location>
        <begin position="112"/>
        <end position="147"/>
    </location>
</feature>
<feature type="transmembrane region" description="Helical" evidence="2">
    <location>
        <begin position="244"/>
        <end position="266"/>
    </location>
</feature>
<keyword evidence="2" id="KW-0472">Membrane</keyword>
<accession>A0A8J3GD84</accession>
<name>A0A8J3GD84_9BACT</name>
<proteinExistence type="predicted"/>
<evidence type="ECO:0000313" key="4">
    <source>
        <dbReference type="EMBL" id="GHB99351.1"/>
    </source>
</evidence>
<reference evidence="4" key="2">
    <citation type="submission" date="2020-09" db="EMBL/GenBank/DDBJ databases">
        <authorList>
            <person name="Sun Q."/>
            <person name="Kim S."/>
        </authorList>
    </citation>
    <scope>NUCLEOTIDE SEQUENCE</scope>
    <source>
        <strain evidence="4">KCTC 12870</strain>
    </source>
</reference>
<gene>
    <name evidence="4" type="ORF">GCM10007047_14480</name>
</gene>
<keyword evidence="5" id="KW-1185">Reference proteome</keyword>
<dbReference type="Proteomes" id="UP000642829">
    <property type="component" value="Unassembled WGS sequence"/>
</dbReference>
<protein>
    <recommendedName>
        <fullName evidence="3">GYF domain-containing protein</fullName>
    </recommendedName>
</protein>
<evidence type="ECO:0000256" key="2">
    <source>
        <dbReference type="SAM" id="Phobius"/>
    </source>
</evidence>
<sequence>MADKWYYMVDRNKIGPVTRDQILILLRRRVLKGSTLVWNSALPRYVPLETIDELSPYVPESENEIPVGVTEAEEAPPLKGITRFLIPKKKQEAATAVARTRAPFERPHQLVDEEAATGKTPKTRPSIPGAPSKKTAPPMPKRDNNSDELSTVQQMTGAVSEGMRFLGATALSVGAALFGVFVLGLIDLLIGAQRDFFYDGMSILIPREFLSLMDPVEWMGVLIVGGLVGSAASAGCGGRGNATIAGIAALCAFFSVSIGAIFSEILATSVELNEPLAILVLQPNSWLEGVAAFYHNLLEEPDDLLFLFGAAGEAFLIARHNYRRHEDEDEKRIVDPFLKT</sequence>
<keyword evidence="2" id="KW-1133">Transmembrane helix</keyword>
<dbReference type="Pfam" id="PF14237">
    <property type="entry name" value="GYF_2"/>
    <property type="match status" value="1"/>
</dbReference>
<reference evidence="4" key="1">
    <citation type="journal article" date="2014" name="Int. J. Syst. Evol. Microbiol.">
        <title>Complete genome sequence of Corynebacterium casei LMG S-19264T (=DSM 44701T), isolated from a smear-ripened cheese.</title>
        <authorList>
            <consortium name="US DOE Joint Genome Institute (JGI-PGF)"/>
            <person name="Walter F."/>
            <person name="Albersmeier A."/>
            <person name="Kalinowski J."/>
            <person name="Ruckert C."/>
        </authorList>
    </citation>
    <scope>NUCLEOTIDE SEQUENCE</scope>
    <source>
        <strain evidence="4">KCTC 12870</strain>
    </source>
</reference>
<evidence type="ECO:0000256" key="1">
    <source>
        <dbReference type="SAM" id="MobiDB-lite"/>
    </source>
</evidence>
<evidence type="ECO:0000313" key="5">
    <source>
        <dbReference type="Proteomes" id="UP000642829"/>
    </source>
</evidence>
<evidence type="ECO:0000259" key="3">
    <source>
        <dbReference type="Pfam" id="PF14237"/>
    </source>
</evidence>
<keyword evidence="2" id="KW-0812">Transmembrane</keyword>
<dbReference type="InterPro" id="IPR025640">
    <property type="entry name" value="GYF_2"/>
</dbReference>
<organism evidence="4 5">
    <name type="scientific">Cerasicoccus arenae</name>
    <dbReference type="NCBI Taxonomy" id="424488"/>
    <lineage>
        <taxon>Bacteria</taxon>
        <taxon>Pseudomonadati</taxon>
        <taxon>Verrucomicrobiota</taxon>
        <taxon>Opitutia</taxon>
        <taxon>Puniceicoccales</taxon>
        <taxon>Cerasicoccaceae</taxon>
        <taxon>Cerasicoccus</taxon>
    </lineage>
</organism>
<dbReference type="AlphaFoldDB" id="A0A8J3GD84"/>
<feature type="transmembrane region" description="Helical" evidence="2">
    <location>
        <begin position="218"/>
        <end position="237"/>
    </location>
</feature>
<feature type="domain" description="GYF" evidence="3">
    <location>
        <begin position="5"/>
        <end position="54"/>
    </location>
</feature>